<comment type="caution">
    <text evidence="1">The sequence shown here is derived from an EMBL/GenBank/DDBJ whole genome shotgun (WGS) entry which is preliminary data.</text>
</comment>
<protein>
    <submittedName>
        <fullName evidence="1">Uncharacterized protein</fullName>
    </submittedName>
</protein>
<sequence length="85" mass="10218">MTQDFENNIFDFAFSKGFDAPGGFGFEEPIEFLIDEQYFNNNDYEKFFQMIKIRDRIVQEKKIPELDLLKELTKDARYFKDIISN</sequence>
<proteinExistence type="predicted"/>
<organism evidence="1">
    <name type="scientific">marine sediment metagenome</name>
    <dbReference type="NCBI Taxonomy" id="412755"/>
    <lineage>
        <taxon>unclassified sequences</taxon>
        <taxon>metagenomes</taxon>
        <taxon>ecological metagenomes</taxon>
    </lineage>
</organism>
<gene>
    <name evidence="1" type="ORF">LCGC14_1158110</name>
</gene>
<dbReference type="AlphaFoldDB" id="A0A0F9PZ06"/>
<name>A0A0F9PZ06_9ZZZZ</name>
<dbReference type="EMBL" id="LAZR01005620">
    <property type="protein sequence ID" value="KKM98422.1"/>
    <property type="molecule type" value="Genomic_DNA"/>
</dbReference>
<accession>A0A0F9PZ06</accession>
<evidence type="ECO:0000313" key="1">
    <source>
        <dbReference type="EMBL" id="KKM98422.1"/>
    </source>
</evidence>
<reference evidence="1" key="1">
    <citation type="journal article" date="2015" name="Nature">
        <title>Complex archaea that bridge the gap between prokaryotes and eukaryotes.</title>
        <authorList>
            <person name="Spang A."/>
            <person name="Saw J.H."/>
            <person name="Jorgensen S.L."/>
            <person name="Zaremba-Niedzwiedzka K."/>
            <person name="Martijn J."/>
            <person name="Lind A.E."/>
            <person name="van Eijk R."/>
            <person name="Schleper C."/>
            <person name="Guy L."/>
            <person name="Ettema T.J."/>
        </authorList>
    </citation>
    <scope>NUCLEOTIDE SEQUENCE</scope>
</reference>